<keyword evidence="6" id="KW-0456">Lyase</keyword>
<dbReference type="InterPro" id="IPR001754">
    <property type="entry name" value="OMPdeCOase_dom"/>
</dbReference>
<evidence type="ECO:0000313" key="9">
    <source>
        <dbReference type="EMBL" id="PAE89335.1"/>
    </source>
</evidence>
<dbReference type="Proteomes" id="UP000216207">
    <property type="component" value="Unassembled WGS sequence"/>
</dbReference>
<keyword evidence="7" id="KW-0119">Carbohydrate metabolism</keyword>
<evidence type="ECO:0000256" key="4">
    <source>
        <dbReference type="ARBA" id="ARBA00012890"/>
    </source>
</evidence>
<dbReference type="NCBIfam" id="TIGR03128">
    <property type="entry name" value="RuMP_HxlA"/>
    <property type="match status" value="1"/>
</dbReference>
<dbReference type="GO" id="GO:0043801">
    <property type="term" value="F:hexulose-6-phosphate synthase activity"/>
    <property type="evidence" value="ECO:0007669"/>
    <property type="project" value="UniProtKB-EC"/>
</dbReference>
<organism evidence="9 10">
    <name type="scientific">Shouchella clausii</name>
    <name type="common">Alkalihalobacillus clausii</name>
    <dbReference type="NCBI Taxonomy" id="79880"/>
    <lineage>
        <taxon>Bacteria</taxon>
        <taxon>Bacillati</taxon>
        <taxon>Bacillota</taxon>
        <taxon>Bacilli</taxon>
        <taxon>Bacillales</taxon>
        <taxon>Bacillaceae</taxon>
        <taxon>Shouchella</taxon>
    </lineage>
</organism>
<comment type="catalytic activity">
    <reaction evidence="1">
        <text>D-ribulose 5-phosphate + formaldehyde = D-arabino-hex-3-ulose 6-phosphate</text>
        <dbReference type="Rhea" id="RHEA:25201"/>
        <dbReference type="ChEBI" id="CHEBI:16842"/>
        <dbReference type="ChEBI" id="CHEBI:58121"/>
        <dbReference type="ChEBI" id="CHEBI:58542"/>
        <dbReference type="EC" id="4.1.2.43"/>
    </reaction>
</comment>
<reference evidence="9 10" key="1">
    <citation type="submission" date="2017-07" db="EMBL/GenBank/DDBJ databases">
        <title>Isolation and whole genome analysis of endospore-forming bacteria from heroin.</title>
        <authorList>
            <person name="Kalinowski J."/>
            <person name="Ahrens B."/>
            <person name="Al-Dilaimi A."/>
            <person name="Winkler A."/>
            <person name="Wibberg D."/>
            <person name="Schleenbecker U."/>
            <person name="Ruckert C."/>
            <person name="Wolfel R."/>
            <person name="Grass G."/>
        </authorList>
    </citation>
    <scope>NUCLEOTIDE SEQUENCE [LARGE SCALE GENOMIC DNA]</scope>
    <source>
        <strain evidence="9 10">7539</strain>
    </source>
</reference>
<dbReference type="SMART" id="SM00934">
    <property type="entry name" value="OMPdecase"/>
    <property type="match status" value="1"/>
</dbReference>
<comment type="similarity">
    <text evidence="3">Belongs to the HPS/KGPDC family. HPS subfamily.</text>
</comment>
<dbReference type="GO" id="GO:0033982">
    <property type="term" value="F:3-dehydro-L-gulonate-6-phosphate decarboxylase activity"/>
    <property type="evidence" value="ECO:0007669"/>
    <property type="project" value="TreeGrafter"/>
</dbReference>
<protein>
    <recommendedName>
        <fullName evidence="4">3-hexulose-6-phosphate synthase</fullName>
        <ecNumber evidence="4">4.1.2.43</ecNumber>
    </recommendedName>
</protein>
<dbReference type="PANTHER" id="PTHR35039:SF3">
    <property type="entry name" value="3-KETO-L-GULONATE-6-PHOSPHATE DECARBOXYLASE SGBH-RELATED"/>
    <property type="match status" value="1"/>
</dbReference>
<dbReference type="SUPFAM" id="SSF51366">
    <property type="entry name" value="Ribulose-phoshate binding barrel"/>
    <property type="match status" value="1"/>
</dbReference>
<dbReference type="FunFam" id="3.20.20.70:FF:000022">
    <property type="entry name" value="3-keto-L-gulonate-6-phosphate decarboxylase UlaD"/>
    <property type="match status" value="1"/>
</dbReference>
<evidence type="ECO:0000256" key="7">
    <source>
        <dbReference type="ARBA" id="ARBA00023277"/>
    </source>
</evidence>
<dbReference type="InterPro" id="IPR017553">
    <property type="entry name" value="3-hexulose-6-phosphate_synth"/>
</dbReference>
<accession>A0A268P1Z1</accession>
<dbReference type="EC" id="4.1.2.43" evidence="4"/>
<keyword evidence="5" id="KW-0554">One-carbon metabolism</keyword>
<dbReference type="InterPro" id="IPR041710">
    <property type="entry name" value="HPS/KGPDC"/>
</dbReference>
<gene>
    <name evidence="9" type="primary">hxlA</name>
    <name evidence="9" type="ORF">CHH72_08575</name>
</gene>
<dbReference type="RefSeq" id="WP_011248190.1">
    <property type="nucleotide sequence ID" value="NZ_BOQQ01000001.1"/>
</dbReference>
<comment type="caution">
    <text evidence="9">The sequence shown here is derived from an EMBL/GenBank/DDBJ whole genome shotgun (WGS) entry which is preliminary data.</text>
</comment>
<dbReference type="UniPathway" id="UPA00294">
    <property type="reaction ID" value="UER00434"/>
</dbReference>
<dbReference type="EMBL" id="NPCC01000009">
    <property type="protein sequence ID" value="PAE89335.1"/>
    <property type="molecule type" value="Genomic_DNA"/>
</dbReference>
<dbReference type="Pfam" id="PF00215">
    <property type="entry name" value="OMPdecase"/>
    <property type="match status" value="1"/>
</dbReference>
<dbReference type="PANTHER" id="PTHR35039">
    <property type="entry name" value="3-KETO-L-GULONATE-6-PHOSPHATE DECARBOXYLASE SGBH-RELATED"/>
    <property type="match status" value="1"/>
</dbReference>
<evidence type="ECO:0000259" key="8">
    <source>
        <dbReference type="SMART" id="SM00934"/>
    </source>
</evidence>
<dbReference type="AlphaFoldDB" id="A0A268P1Z1"/>
<dbReference type="GO" id="GO:0004590">
    <property type="term" value="F:orotidine-5'-phosphate decarboxylase activity"/>
    <property type="evidence" value="ECO:0007669"/>
    <property type="project" value="InterPro"/>
</dbReference>
<dbReference type="OMA" id="WMTVICA"/>
<dbReference type="Gene3D" id="3.20.20.70">
    <property type="entry name" value="Aldolase class I"/>
    <property type="match status" value="1"/>
</dbReference>
<name>A0A268P1Z1_SHOCL</name>
<evidence type="ECO:0000256" key="2">
    <source>
        <dbReference type="ARBA" id="ARBA00005014"/>
    </source>
</evidence>
<evidence type="ECO:0000313" key="10">
    <source>
        <dbReference type="Proteomes" id="UP000216207"/>
    </source>
</evidence>
<dbReference type="GO" id="GO:0006207">
    <property type="term" value="P:'de novo' pyrimidine nucleobase biosynthetic process"/>
    <property type="evidence" value="ECO:0007669"/>
    <property type="project" value="InterPro"/>
</dbReference>
<sequence length="208" mass="22370">MKLQLALDRLDWETCFALVEDTSDAIDIIEIGTGVIKEYGMEIVRQMRKAFPRHTLLADMKICDAGKHEARQAFAAGADIATVMAFAPAATIAETLSVASQEGKEMMVDLLGVDKTEQVKALKEQGVSFVGLHLGKDEQQHKQLGQGLFQLVEGTGLKTAIAGGVTVESLPVILPYRPDVIIVGSGVTKAEKPKEAAMHIKKRIASSG</sequence>
<comment type="pathway">
    <text evidence="2">One-carbon metabolism; formaldehyde assimilation via RuMP pathway; D-fructose 6-phosphate from D-ribulose 5-phosphate and formaldehyde: step 1/2.</text>
</comment>
<evidence type="ECO:0000256" key="1">
    <source>
        <dbReference type="ARBA" id="ARBA00000718"/>
    </source>
</evidence>
<dbReference type="GO" id="GO:0006730">
    <property type="term" value="P:one-carbon metabolic process"/>
    <property type="evidence" value="ECO:0007669"/>
    <property type="project" value="UniProtKB-KW"/>
</dbReference>
<dbReference type="GO" id="GO:0019854">
    <property type="term" value="P:L-ascorbic acid catabolic process"/>
    <property type="evidence" value="ECO:0007669"/>
    <property type="project" value="TreeGrafter"/>
</dbReference>
<feature type="domain" description="Orotidine 5'-phosphate decarboxylase" evidence="8">
    <location>
        <begin position="2"/>
        <end position="200"/>
    </location>
</feature>
<dbReference type="CDD" id="cd04726">
    <property type="entry name" value="KGPDC_HPS"/>
    <property type="match status" value="1"/>
</dbReference>
<dbReference type="InterPro" id="IPR011060">
    <property type="entry name" value="RibuloseP-bd_barrel"/>
</dbReference>
<evidence type="ECO:0000256" key="3">
    <source>
        <dbReference type="ARBA" id="ARBA00006350"/>
    </source>
</evidence>
<dbReference type="InterPro" id="IPR013785">
    <property type="entry name" value="Aldolase_TIM"/>
</dbReference>
<evidence type="ECO:0000256" key="6">
    <source>
        <dbReference type="ARBA" id="ARBA00023239"/>
    </source>
</evidence>
<proteinExistence type="inferred from homology"/>
<evidence type="ECO:0000256" key="5">
    <source>
        <dbReference type="ARBA" id="ARBA00022563"/>
    </source>
</evidence>
<dbReference type="GO" id="GO:0019647">
    <property type="term" value="P:formaldehyde assimilation via ribulose monophosphate cycle"/>
    <property type="evidence" value="ECO:0007669"/>
    <property type="project" value="UniProtKB-UniPathway"/>
</dbReference>